<evidence type="ECO:0000256" key="1">
    <source>
        <dbReference type="SAM" id="MobiDB-lite"/>
    </source>
</evidence>
<organism evidence="2 3">
    <name type="scientific">Dactylellina haptotyla (strain CBS 200.50)</name>
    <name type="common">Nematode-trapping fungus</name>
    <name type="synonym">Monacrosporium haptotylum</name>
    <dbReference type="NCBI Taxonomy" id="1284197"/>
    <lineage>
        <taxon>Eukaryota</taxon>
        <taxon>Fungi</taxon>
        <taxon>Dikarya</taxon>
        <taxon>Ascomycota</taxon>
        <taxon>Pezizomycotina</taxon>
        <taxon>Orbiliomycetes</taxon>
        <taxon>Orbiliales</taxon>
        <taxon>Orbiliaceae</taxon>
        <taxon>Dactylellina</taxon>
    </lineage>
</organism>
<dbReference type="HOGENOM" id="CLU_1272252_0_0_1"/>
<sequence>MDLPRPFTFDDDTTRFVFWKTEVLCYAECISSRITKPEALYTLLTCTHETSQSRALLTALIKSTRTAGKRKDEFTACSSPLEIFEWGLDYLSLYFSDPTLEIAALGKMCEPQGERSISQYLKDVTLSHVYTDSTYEEMERYVGVQVNADIQARMAQILRKDASEFTFEDFCQTGPAAEERIMREKRLEKGEEIERGIRRSKTPRIGDWSSDEDFVGR</sequence>
<dbReference type="EMBL" id="AQGS01000063">
    <property type="protein sequence ID" value="EPS43915.1"/>
    <property type="molecule type" value="Genomic_DNA"/>
</dbReference>
<dbReference type="AlphaFoldDB" id="S8ALT0"/>
<feature type="region of interest" description="Disordered" evidence="1">
    <location>
        <begin position="193"/>
        <end position="217"/>
    </location>
</feature>
<proteinExistence type="predicted"/>
<dbReference type="Proteomes" id="UP000015100">
    <property type="component" value="Unassembled WGS sequence"/>
</dbReference>
<keyword evidence="3" id="KW-1185">Reference proteome</keyword>
<comment type="caution">
    <text evidence="2">The sequence shown here is derived from an EMBL/GenBank/DDBJ whole genome shotgun (WGS) entry which is preliminary data.</text>
</comment>
<gene>
    <name evidence="2" type="ORF">H072_2162</name>
</gene>
<accession>S8ALT0</accession>
<reference evidence="3" key="2">
    <citation type="submission" date="2013-04" db="EMBL/GenBank/DDBJ databases">
        <title>Genomic mechanisms accounting for the adaptation to parasitism in nematode-trapping fungi.</title>
        <authorList>
            <person name="Ahren D.G."/>
        </authorList>
    </citation>
    <scope>NUCLEOTIDE SEQUENCE [LARGE SCALE GENOMIC DNA]</scope>
    <source>
        <strain evidence="3">CBS 200.50</strain>
    </source>
</reference>
<name>S8ALT0_DACHA</name>
<reference evidence="2 3" key="1">
    <citation type="journal article" date="2013" name="PLoS Genet.">
        <title>Genomic mechanisms accounting for the adaptation to parasitism in nematode-trapping fungi.</title>
        <authorList>
            <person name="Meerupati T."/>
            <person name="Andersson K.M."/>
            <person name="Friman E."/>
            <person name="Kumar D."/>
            <person name="Tunlid A."/>
            <person name="Ahren D."/>
        </authorList>
    </citation>
    <scope>NUCLEOTIDE SEQUENCE [LARGE SCALE GENOMIC DNA]</scope>
    <source>
        <strain evidence="2 3">CBS 200.50</strain>
    </source>
</reference>
<evidence type="ECO:0000313" key="3">
    <source>
        <dbReference type="Proteomes" id="UP000015100"/>
    </source>
</evidence>
<protein>
    <submittedName>
        <fullName evidence="2">Uncharacterized protein</fullName>
    </submittedName>
</protein>
<evidence type="ECO:0000313" key="2">
    <source>
        <dbReference type="EMBL" id="EPS43915.1"/>
    </source>
</evidence>